<comment type="caution">
    <text evidence="3">The sequence shown here is derived from an EMBL/GenBank/DDBJ whole genome shotgun (WGS) entry which is preliminary data.</text>
</comment>
<feature type="chain" id="PRO_5046534712" description="DUF3575 domain-containing protein" evidence="2">
    <location>
        <begin position="19"/>
        <end position="203"/>
    </location>
</feature>
<name>A0ABP7NAD1_9BACT</name>
<evidence type="ECO:0000313" key="3">
    <source>
        <dbReference type="EMBL" id="GAA3940987.1"/>
    </source>
</evidence>
<dbReference type="RefSeq" id="WP_345114592.1">
    <property type="nucleotide sequence ID" value="NZ_BAABDH010000041.1"/>
</dbReference>
<gene>
    <name evidence="3" type="ORF">GCM10022406_26180</name>
</gene>
<dbReference type="Proteomes" id="UP001499909">
    <property type="component" value="Unassembled WGS sequence"/>
</dbReference>
<evidence type="ECO:0000256" key="1">
    <source>
        <dbReference type="SAM" id="MobiDB-lite"/>
    </source>
</evidence>
<keyword evidence="4" id="KW-1185">Reference proteome</keyword>
<evidence type="ECO:0008006" key="5">
    <source>
        <dbReference type="Google" id="ProtNLM"/>
    </source>
</evidence>
<proteinExistence type="predicted"/>
<accession>A0ABP7NAD1</accession>
<dbReference type="EMBL" id="BAABDH010000041">
    <property type="protein sequence ID" value="GAA3940987.1"/>
    <property type="molecule type" value="Genomic_DNA"/>
</dbReference>
<evidence type="ECO:0000256" key="2">
    <source>
        <dbReference type="SAM" id="SignalP"/>
    </source>
</evidence>
<dbReference type="Gene3D" id="2.40.160.20">
    <property type="match status" value="1"/>
</dbReference>
<dbReference type="SUPFAM" id="SSF56925">
    <property type="entry name" value="OMPA-like"/>
    <property type="match status" value="1"/>
</dbReference>
<feature type="region of interest" description="Disordered" evidence="1">
    <location>
        <begin position="22"/>
        <end position="41"/>
    </location>
</feature>
<keyword evidence="2" id="KW-0732">Signal</keyword>
<feature type="signal peptide" evidence="2">
    <location>
        <begin position="1"/>
        <end position="18"/>
    </location>
</feature>
<sequence>MTTFFLGALLLGALPAAAQPIQPDTTMTRRPHSLKLGGQTSSSGLLPTLSYESQLRPRLSVQASAGYSARATRHAYNVRLTSTGVTSDSYTQQQNRLTAGAQLRYYFQGQKPALLGWYAGAGLAGVYSHARVRPDSAAAIVRSQVQLQPQLRAGRQWAVGPRFLLDTFLGFDLVQYADYAFVAQPRRHLDLNPVFGLQAGYRW</sequence>
<organism evidence="3 4">
    <name type="scientific">Hymenobacter algoricola</name>
    <dbReference type="NCBI Taxonomy" id="486267"/>
    <lineage>
        <taxon>Bacteria</taxon>
        <taxon>Pseudomonadati</taxon>
        <taxon>Bacteroidota</taxon>
        <taxon>Cytophagia</taxon>
        <taxon>Cytophagales</taxon>
        <taxon>Hymenobacteraceae</taxon>
        <taxon>Hymenobacter</taxon>
    </lineage>
</organism>
<dbReference type="InterPro" id="IPR011250">
    <property type="entry name" value="OMP/PagP_B-barrel"/>
</dbReference>
<evidence type="ECO:0000313" key="4">
    <source>
        <dbReference type="Proteomes" id="UP001499909"/>
    </source>
</evidence>
<protein>
    <recommendedName>
        <fullName evidence="5">DUF3575 domain-containing protein</fullName>
    </recommendedName>
</protein>
<reference evidence="4" key="1">
    <citation type="journal article" date="2019" name="Int. J. Syst. Evol. Microbiol.">
        <title>The Global Catalogue of Microorganisms (GCM) 10K type strain sequencing project: providing services to taxonomists for standard genome sequencing and annotation.</title>
        <authorList>
            <consortium name="The Broad Institute Genomics Platform"/>
            <consortium name="The Broad Institute Genome Sequencing Center for Infectious Disease"/>
            <person name="Wu L."/>
            <person name="Ma J."/>
        </authorList>
    </citation>
    <scope>NUCLEOTIDE SEQUENCE [LARGE SCALE GENOMIC DNA]</scope>
    <source>
        <strain evidence="4">JCM 17214</strain>
    </source>
</reference>